<organism evidence="3 4">
    <name type="scientific">Anaerospora hongkongensis</name>
    <dbReference type="NCBI Taxonomy" id="244830"/>
    <lineage>
        <taxon>Bacteria</taxon>
        <taxon>Bacillati</taxon>
        <taxon>Bacillota</taxon>
        <taxon>Negativicutes</taxon>
        <taxon>Selenomonadales</taxon>
        <taxon>Sporomusaceae</taxon>
        <taxon>Anaerospora</taxon>
    </lineage>
</organism>
<dbReference type="Pfam" id="PF06230">
    <property type="entry name" value="LpxI_C"/>
    <property type="match status" value="1"/>
</dbReference>
<name>A0A4R1PNK2_9FIRM</name>
<dbReference type="RefSeq" id="WP_132083201.1">
    <property type="nucleotide sequence ID" value="NZ_SLUI01000019.1"/>
</dbReference>
<gene>
    <name evidence="3" type="ORF">EV210_11916</name>
</gene>
<dbReference type="InterPro" id="IPR010415">
    <property type="entry name" value="LpxI_C"/>
</dbReference>
<dbReference type="OrthoDB" id="9789836at2"/>
<feature type="domain" description="LpxI N-terminal" evidence="2">
    <location>
        <begin position="3"/>
        <end position="133"/>
    </location>
</feature>
<reference evidence="3 4" key="1">
    <citation type="submission" date="2019-03" db="EMBL/GenBank/DDBJ databases">
        <title>Genomic Encyclopedia of Type Strains, Phase IV (KMG-IV): sequencing the most valuable type-strain genomes for metagenomic binning, comparative biology and taxonomic classification.</title>
        <authorList>
            <person name="Goeker M."/>
        </authorList>
    </citation>
    <scope>NUCLEOTIDE SEQUENCE [LARGE SCALE GENOMIC DNA]</scope>
    <source>
        <strain evidence="3 4">DSM 15969</strain>
    </source>
</reference>
<feature type="domain" description="LpxI C-terminal" evidence="1">
    <location>
        <begin position="137"/>
        <end position="265"/>
    </location>
</feature>
<evidence type="ECO:0000313" key="3">
    <source>
        <dbReference type="EMBL" id="TCL32941.1"/>
    </source>
</evidence>
<accession>A0A4R1PNK2</accession>
<evidence type="ECO:0000259" key="1">
    <source>
        <dbReference type="Pfam" id="PF06230"/>
    </source>
</evidence>
<dbReference type="InterPro" id="IPR041255">
    <property type="entry name" value="LpxI_N"/>
</dbReference>
<dbReference type="Gene3D" id="3.40.50.20">
    <property type="match status" value="1"/>
</dbReference>
<evidence type="ECO:0000313" key="4">
    <source>
        <dbReference type="Proteomes" id="UP000295063"/>
    </source>
</evidence>
<keyword evidence="4" id="KW-1185">Reference proteome</keyword>
<sequence>MQKIGLLAGVGRLPVEFARAARGMGFAVTVIAVVPGVESDLADAADTLHVISAGELNKIITTLQQAEVTQVTMIGKVTKELLFAGAVALDDRMKQLLMQLPDQSDDTIMLAIVRELAAAGIGVLDQTAFIRQLMPAPGVLSKRQPTTAETADMQFGFAMAKAIGGLDIGQTVVVKNKAVMAVEAIEGTDACILRGGQLGRGSVTVAKVAKPDQDLRFDVPAVGIDTIKAMIEADATALVIEAGKTLLVDRHNVLALADNNNITIVAMVE</sequence>
<evidence type="ECO:0000259" key="2">
    <source>
        <dbReference type="Pfam" id="PF17930"/>
    </source>
</evidence>
<dbReference type="Gene3D" id="3.40.140.80">
    <property type="match status" value="1"/>
</dbReference>
<dbReference type="InterPro" id="IPR043167">
    <property type="entry name" value="LpxI_C_sf"/>
</dbReference>
<dbReference type="PANTHER" id="PTHR39962">
    <property type="entry name" value="BLL4848 PROTEIN"/>
    <property type="match status" value="1"/>
</dbReference>
<dbReference type="Pfam" id="PF17930">
    <property type="entry name" value="LpxI_N"/>
    <property type="match status" value="1"/>
</dbReference>
<comment type="caution">
    <text evidence="3">The sequence shown here is derived from an EMBL/GenBank/DDBJ whole genome shotgun (WGS) entry which is preliminary data.</text>
</comment>
<dbReference type="AlphaFoldDB" id="A0A4R1PNK2"/>
<dbReference type="Proteomes" id="UP000295063">
    <property type="component" value="Unassembled WGS sequence"/>
</dbReference>
<proteinExistence type="predicted"/>
<dbReference type="InterPro" id="IPR053174">
    <property type="entry name" value="LpxI"/>
</dbReference>
<evidence type="ECO:0008006" key="5">
    <source>
        <dbReference type="Google" id="ProtNLM"/>
    </source>
</evidence>
<dbReference type="PANTHER" id="PTHR39962:SF1">
    <property type="entry name" value="LPXI FAMILY PROTEIN"/>
    <property type="match status" value="1"/>
</dbReference>
<dbReference type="EMBL" id="SLUI01000019">
    <property type="protein sequence ID" value="TCL32941.1"/>
    <property type="molecule type" value="Genomic_DNA"/>
</dbReference>
<protein>
    <recommendedName>
        <fullName evidence="5">DUF1009 domain-containing protein</fullName>
    </recommendedName>
</protein>